<dbReference type="Gramene" id="AET1Gv20115200.1">
    <property type="protein sequence ID" value="AET1Gv20115200.1"/>
    <property type="gene ID" value="AET1Gv20115200"/>
</dbReference>
<name>A0A452XQP9_AEGTS</name>
<dbReference type="CDD" id="cd22160">
    <property type="entry name" value="F-box_AtFBL13-like"/>
    <property type="match status" value="1"/>
</dbReference>
<organism evidence="4 5">
    <name type="scientific">Aegilops tauschii subsp. strangulata</name>
    <name type="common">Goatgrass</name>
    <dbReference type="NCBI Taxonomy" id="200361"/>
    <lineage>
        <taxon>Eukaryota</taxon>
        <taxon>Viridiplantae</taxon>
        <taxon>Streptophyta</taxon>
        <taxon>Embryophyta</taxon>
        <taxon>Tracheophyta</taxon>
        <taxon>Spermatophyta</taxon>
        <taxon>Magnoliopsida</taxon>
        <taxon>Liliopsida</taxon>
        <taxon>Poales</taxon>
        <taxon>Poaceae</taxon>
        <taxon>BOP clade</taxon>
        <taxon>Pooideae</taxon>
        <taxon>Triticodae</taxon>
        <taxon>Triticeae</taxon>
        <taxon>Triticinae</taxon>
        <taxon>Aegilops</taxon>
    </lineage>
</organism>
<dbReference type="AlphaFoldDB" id="A0A452XQP9"/>
<dbReference type="EnsemblPlants" id="AET1Gv20115200.1">
    <property type="protein sequence ID" value="AET1Gv20115200.1"/>
    <property type="gene ID" value="AET1Gv20115200"/>
</dbReference>
<proteinExistence type="predicted"/>
<evidence type="ECO:0000256" key="1">
    <source>
        <dbReference type="SAM" id="MobiDB-lite"/>
    </source>
</evidence>
<evidence type="ECO:0000259" key="2">
    <source>
        <dbReference type="Pfam" id="PF08387"/>
    </source>
</evidence>
<dbReference type="PANTHER" id="PTHR32141:SF126">
    <property type="entry name" value="FBD DOMAIN-CONTAINING PROTEIN"/>
    <property type="match status" value="1"/>
</dbReference>
<dbReference type="InterPro" id="IPR055411">
    <property type="entry name" value="LRR_FXL15/At3g58940/PEG3-like"/>
</dbReference>
<accession>A0A452XQP9</accession>
<dbReference type="SUPFAM" id="SSF81383">
    <property type="entry name" value="F-box domain"/>
    <property type="match status" value="1"/>
</dbReference>
<reference evidence="4" key="4">
    <citation type="submission" date="2019-03" db="UniProtKB">
        <authorList>
            <consortium name="EnsemblPlants"/>
        </authorList>
    </citation>
    <scope>IDENTIFICATION</scope>
</reference>
<dbReference type="InterPro" id="IPR032675">
    <property type="entry name" value="LRR_dom_sf"/>
</dbReference>
<dbReference type="InterPro" id="IPR053781">
    <property type="entry name" value="F-box_AtFBL13-like"/>
</dbReference>
<protein>
    <submittedName>
        <fullName evidence="4">Uncharacterized protein</fullName>
    </submittedName>
</protein>
<dbReference type="InterPro" id="IPR006566">
    <property type="entry name" value="FBD"/>
</dbReference>
<reference evidence="4" key="3">
    <citation type="journal article" date="2017" name="Nature">
        <title>Genome sequence of the progenitor of the wheat D genome Aegilops tauschii.</title>
        <authorList>
            <person name="Luo M.C."/>
            <person name="Gu Y.Q."/>
            <person name="Puiu D."/>
            <person name="Wang H."/>
            <person name="Twardziok S.O."/>
            <person name="Deal K.R."/>
            <person name="Huo N."/>
            <person name="Zhu T."/>
            <person name="Wang L."/>
            <person name="Wang Y."/>
            <person name="McGuire P.E."/>
            <person name="Liu S."/>
            <person name="Long H."/>
            <person name="Ramasamy R.K."/>
            <person name="Rodriguez J.C."/>
            <person name="Van S.L."/>
            <person name="Yuan L."/>
            <person name="Wang Z."/>
            <person name="Xia Z."/>
            <person name="Xiao L."/>
            <person name="Anderson O.D."/>
            <person name="Ouyang S."/>
            <person name="Liang Y."/>
            <person name="Zimin A.V."/>
            <person name="Pertea G."/>
            <person name="Qi P."/>
            <person name="Bennetzen J.L."/>
            <person name="Dai X."/>
            <person name="Dawson M.W."/>
            <person name="Muller H.G."/>
            <person name="Kugler K."/>
            <person name="Rivarola-Duarte L."/>
            <person name="Spannagl M."/>
            <person name="Mayer K.F.X."/>
            <person name="Lu F.H."/>
            <person name="Bevan M.W."/>
            <person name="Leroy P."/>
            <person name="Li P."/>
            <person name="You F.M."/>
            <person name="Sun Q."/>
            <person name="Liu Z."/>
            <person name="Lyons E."/>
            <person name="Wicker T."/>
            <person name="Salzberg S.L."/>
            <person name="Devos K.M."/>
            <person name="Dvorak J."/>
        </authorList>
    </citation>
    <scope>NUCLEOTIDE SEQUENCE [LARGE SCALE GENOMIC DNA]</scope>
    <source>
        <strain evidence="4">cv. AL8/78</strain>
    </source>
</reference>
<sequence length="670" mass="71859">PPLPQVPPRLGRPSPPLYSRPALDSRALDFSPFPKSPTRPNPPASLSPAMEAAAAKDAALAASVAAAAAAKDAAAAAVTAKEAADAAKDAAAAASAAALNAKEAAAVASAAALNAREAAVRASAAALDAEEAAAVAATAGQAATAAAAAMQASQKRRFADAALDAEETAPAAATAGQPTEPINAEEAAPLAANAGGPAAAAAVATQAFKKRKSAAVALNYKVPAPATVTAVEVMPAPLQASNKCKFQIIDVDQDSPGSGDVDDAGSVDHIGRLPNAVLCSIVSLLPTKEGARTQVISRRWRPLWRTAPLNLVMNQELNSHDHNLVDLISKILSVHPGPTHRFSLCLSNSKYHGKIKGWLSSQALDKLQEFELIPEDWFDVGGTFFLLPPSVYRSVPKLHVAKFGGCRFSDLIVKLSLEFPCLKQLTLDRVAISEDALQSVLSGCYALESLELKKNSGFRRLCISSQTLKSVGFCNNWVRKSVPWQELVIEDAPCLERLLPLQPQVGPRSIRVISAPKLNILGALSESITELQLGTTVFQSMITVGLTTKMHSVRVLVLDYTDLDTVVNFLKCFPFLEKLYVFFQSRMSYINPQEYDPPELIECLELHLKEVLLKNYDGTIPLCIDFAKFFVLNAKVLKEMKITLPYHRQYNWFANQHRLLRTKDRISQDA</sequence>
<evidence type="ECO:0000259" key="3">
    <source>
        <dbReference type="Pfam" id="PF24758"/>
    </source>
</evidence>
<dbReference type="Pfam" id="PF24758">
    <property type="entry name" value="LRR_At5g56370"/>
    <property type="match status" value="1"/>
</dbReference>
<feature type="domain" description="F-box/LRR-repeat protein 15/At3g58940/PEG3-like LRR" evidence="3">
    <location>
        <begin position="356"/>
        <end position="581"/>
    </location>
</feature>
<keyword evidence="5" id="KW-1185">Reference proteome</keyword>
<reference evidence="5" key="1">
    <citation type="journal article" date="2014" name="Science">
        <title>Ancient hybridizations among the ancestral genomes of bread wheat.</title>
        <authorList>
            <consortium name="International Wheat Genome Sequencing Consortium,"/>
            <person name="Marcussen T."/>
            <person name="Sandve S.R."/>
            <person name="Heier L."/>
            <person name="Spannagl M."/>
            <person name="Pfeifer M."/>
            <person name="Jakobsen K.S."/>
            <person name="Wulff B.B."/>
            <person name="Steuernagel B."/>
            <person name="Mayer K.F."/>
            <person name="Olsen O.A."/>
        </authorList>
    </citation>
    <scope>NUCLEOTIDE SEQUENCE [LARGE SCALE GENOMIC DNA]</scope>
    <source>
        <strain evidence="5">cv. AL8/78</strain>
    </source>
</reference>
<feature type="domain" description="FBD" evidence="2">
    <location>
        <begin position="600"/>
        <end position="642"/>
    </location>
</feature>
<dbReference type="Gene3D" id="3.80.10.10">
    <property type="entry name" value="Ribonuclease Inhibitor"/>
    <property type="match status" value="1"/>
</dbReference>
<dbReference type="PANTHER" id="PTHR32141">
    <property type="match status" value="1"/>
</dbReference>
<dbReference type="Pfam" id="PF08387">
    <property type="entry name" value="FBD"/>
    <property type="match status" value="1"/>
</dbReference>
<evidence type="ECO:0000313" key="5">
    <source>
        <dbReference type="Proteomes" id="UP000015105"/>
    </source>
</evidence>
<reference evidence="4" key="5">
    <citation type="journal article" date="2021" name="G3 (Bethesda)">
        <title>Aegilops tauschii genome assembly Aet v5.0 features greater sequence contiguity and improved annotation.</title>
        <authorList>
            <person name="Wang L."/>
            <person name="Zhu T."/>
            <person name="Rodriguez J.C."/>
            <person name="Deal K.R."/>
            <person name="Dubcovsky J."/>
            <person name="McGuire P.E."/>
            <person name="Lux T."/>
            <person name="Spannagl M."/>
            <person name="Mayer K.F.X."/>
            <person name="Baldrich P."/>
            <person name="Meyers B.C."/>
            <person name="Huo N."/>
            <person name="Gu Y.Q."/>
            <person name="Zhou H."/>
            <person name="Devos K.M."/>
            <person name="Bennetzen J.L."/>
            <person name="Unver T."/>
            <person name="Budak H."/>
            <person name="Gulick P.J."/>
            <person name="Galiba G."/>
            <person name="Kalapos B."/>
            <person name="Nelson D.R."/>
            <person name="Li P."/>
            <person name="You F.M."/>
            <person name="Luo M.C."/>
            <person name="Dvorak J."/>
        </authorList>
    </citation>
    <scope>NUCLEOTIDE SEQUENCE [LARGE SCALE GENOMIC DNA]</scope>
    <source>
        <strain evidence="4">cv. AL8/78</strain>
    </source>
</reference>
<feature type="region of interest" description="Disordered" evidence="1">
    <location>
        <begin position="1"/>
        <end position="49"/>
    </location>
</feature>
<dbReference type="Proteomes" id="UP000015105">
    <property type="component" value="Chromosome 1D"/>
</dbReference>
<dbReference type="SUPFAM" id="SSF52047">
    <property type="entry name" value="RNI-like"/>
    <property type="match status" value="1"/>
</dbReference>
<dbReference type="InterPro" id="IPR036047">
    <property type="entry name" value="F-box-like_dom_sf"/>
</dbReference>
<feature type="compositionally biased region" description="Pro residues" evidence="1">
    <location>
        <begin position="34"/>
        <end position="45"/>
    </location>
</feature>
<evidence type="ECO:0000313" key="4">
    <source>
        <dbReference type="EnsemblPlants" id="AET1Gv20115200.1"/>
    </source>
</evidence>
<dbReference type="InterPro" id="IPR055302">
    <property type="entry name" value="F-box_dom-containing"/>
</dbReference>
<dbReference type="STRING" id="200361.A0A452XQP9"/>
<reference evidence="5" key="2">
    <citation type="journal article" date="2017" name="Nat. Plants">
        <title>The Aegilops tauschii genome reveals multiple impacts of transposons.</title>
        <authorList>
            <person name="Zhao G."/>
            <person name="Zou C."/>
            <person name="Li K."/>
            <person name="Wang K."/>
            <person name="Li T."/>
            <person name="Gao L."/>
            <person name="Zhang X."/>
            <person name="Wang H."/>
            <person name="Yang Z."/>
            <person name="Liu X."/>
            <person name="Jiang W."/>
            <person name="Mao L."/>
            <person name="Kong X."/>
            <person name="Jiao Y."/>
            <person name="Jia J."/>
        </authorList>
    </citation>
    <scope>NUCLEOTIDE SEQUENCE [LARGE SCALE GENOMIC DNA]</scope>
    <source>
        <strain evidence="5">cv. AL8/78</strain>
    </source>
</reference>